<comment type="caution">
    <text evidence="11">The sequence shown here is derived from an EMBL/GenBank/DDBJ whole genome shotgun (WGS) entry which is preliminary data.</text>
</comment>
<feature type="domain" description="DUF3638" evidence="8">
    <location>
        <begin position="2008"/>
        <end position="2229"/>
    </location>
</feature>
<evidence type="ECO:0000256" key="5">
    <source>
        <dbReference type="ARBA" id="ARBA00022801"/>
    </source>
</evidence>
<dbReference type="EC" id="3.4.19.12" evidence="2"/>
<organism evidence="11 12">
    <name type="scientific">Lepraria neglecta</name>
    <dbReference type="NCBI Taxonomy" id="209136"/>
    <lineage>
        <taxon>Eukaryota</taxon>
        <taxon>Fungi</taxon>
        <taxon>Dikarya</taxon>
        <taxon>Ascomycota</taxon>
        <taxon>Pezizomycotina</taxon>
        <taxon>Lecanoromycetes</taxon>
        <taxon>OSLEUM clade</taxon>
        <taxon>Lecanoromycetidae</taxon>
        <taxon>Lecanorales</taxon>
        <taxon>Lecanorineae</taxon>
        <taxon>Stereocaulaceae</taxon>
        <taxon>Lepraria</taxon>
    </lineage>
</organism>
<proteinExistence type="predicted"/>
<keyword evidence="7" id="KW-0175">Coiled coil</keyword>
<evidence type="ECO:0000256" key="4">
    <source>
        <dbReference type="ARBA" id="ARBA00022786"/>
    </source>
</evidence>
<gene>
    <name evidence="11" type="ORF">OEA41_006575</name>
</gene>
<dbReference type="GO" id="GO:0006508">
    <property type="term" value="P:proteolysis"/>
    <property type="evidence" value="ECO:0007669"/>
    <property type="project" value="UniProtKB-KW"/>
</dbReference>
<feature type="domain" description="DUF3645" evidence="9">
    <location>
        <begin position="2351"/>
        <end position="2383"/>
    </location>
</feature>
<dbReference type="GO" id="GO:0004843">
    <property type="term" value="F:cysteine-type deubiquitinase activity"/>
    <property type="evidence" value="ECO:0007669"/>
    <property type="project" value="UniProtKB-EC"/>
</dbReference>
<evidence type="ECO:0000256" key="7">
    <source>
        <dbReference type="SAM" id="Coils"/>
    </source>
</evidence>
<dbReference type="Proteomes" id="UP001276659">
    <property type="component" value="Unassembled WGS sequence"/>
</dbReference>
<dbReference type="Pfam" id="PF20255">
    <property type="entry name" value="DUF6606"/>
    <property type="match status" value="1"/>
</dbReference>
<feature type="domain" description="DUF6606" evidence="10">
    <location>
        <begin position="8"/>
        <end position="278"/>
    </location>
</feature>
<evidence type="ECO:0000313" key="12">
    <source>
        <dbReference type="Proteomes" id="UP001276659"/>
    </source>
</evidence>
<dbReference type="EMBL" id="JASNWA010000007">
    <property type="protein sequence ID" value="KAK3173246.1"/>
    <property type="molecule type" value="Genomic_DNA"/>
</dbReference>
<sequence>MRRDLNYIINHVFLPSKLPQKDDSNATKGASLAKEVLSALRSFQDNILEQERSEWIPCIKMVGNMLEIRDHFGGLVAKKVEITLRGMVDGGTNLQAFGDKRDNAGLIVRRSSDRYSFESFEVSPTTEAVIGTGGRLRRCFPGPAVAIGQDRIEDASFLEPVVEFLVQLDAETPEEVLPTTKKAQSTVIETRDTVHPRFVTEMLTGMLRAMGQPLDVPRIYKHTRDDVLWKDALKPWRRCPLWLFLRVALQTSLMRNDVEEPHVRYKSFMLFFMAYVLEGALEASLPSDTLFLMTAKISRRALKLGTVDGTAWLQQVETTTGAVQQELSRRWASVERHPDPFATQRNWAPSQLSFLSDTELTLSRLRPYLAKVFARLASPSTYHRFMSDCGQRISQCSSSLPDLSLLSKGNGGQVRLYLADLELWVEKSLNDWLRANMERQDADTNLAELIDTYTSAASLAYKDMPEDISLMLLTSMDLWVALDKWALHHCTLLHDYSPEFPPSLFEPLLLPKKPQMERLLRVEQHLATRRVAAIPGFPSMFRSVNTTKSFAVRYVQQSPRHEELQRKIEAEARNDRVQKESELASKRQRYHELIKQSDGMSCQYVSRWRKHQQISEHSGSCQKCQLKSQAKGLTIKVHEWPLPERDLEAKAAVFELDVPTVVSKWRDTTYSILVDMLSVEPGAQSTRRGIGKQQKAYSLRSYTGLQKFVRSQAGRLQLASTTKPFFISHYQHQKISQAKETSVCVNNGLRYAVYDSKKMRWTEELLDCCGVREQCTLKLPAGPYKGLQYAVNNTIHTSNEVIASQAECPETLTMHEFYAFGTLRSGHRLQWRNIARELTARILNLNCHETHTLIAQAAWQVGPFSEGQACRESHADLEEVEFGRSLLSALDDALGTIEGNWQGAPAARTFVVLATRLLSLSSCRVVRQGCFRFLQRARAISLRWTREVGQKLQEGQKEEELRNLNARTLEMALTCHGTFDVDPRHLPDLLEWDEDIAVVTECSIIVHDRCPVVVDDLPISVNSLLQRYRRLSCVLEPFLRKRILEVRNGLERTIGRLWAGYVSGSPWTALETPSERWLVTETSSEGGLSSMLVHYNLLDGTLLVNGSPLTRLPHSYESHPTFRRLFGERVVDVVPSTMSGMVFEARNELFDHRLYFGMYDSELIIRARRQGQVHELLPVHTLDGDFPEAFVHDYAHWLHINTGFVEWRPLPHAWTPTSQNWQMRSGSRGANVVLLRGSSRLIDLHTPTAKAVSTVLSPLEQATHVHITLDCETEVLEVHLPRLKLDFFVRKGATQLESKQFRGMTVDCNQSFGTLTGLVNKLVLRGNTDSSRSAIIPHGDVLFEPEGCHVRVHINTSTQHLSYHLYHIDPQLGRLVDNGSLKSKLFKCYLHAVTAHCLTDELTGRTGTEEALSTLASPSVQSFLRLDQTEIDLLVLLARLTPRRHYYPRHLRVMQEVEWERLSPISQHPSFFNSVRSIFERARTLDLFHDKPTELPDAEICGDRHLFKRAAVRDAAYRVHGFGAEHHTMKHDVNYIAREHVSNSIQESQVCHTAKLVDGWSANLKGCSHLIREIESWGKPLGGCGTEGPIRLGYDIKWLDPPATFLPRNWCTLQAALSHSVVETDKYRIMIFLSTLTYSQHPKQELVQTLLAFATVPELRATRPSEYPSFQLSHGYKPDKQNLVDVVNKKRRPFHSCPESNLPHFPYETFADADERRRHKHQAAAEECIGRFVNALIYQWPEANVRDPVGNGFNTYVSVNEAMEDARIWFHSWYRNAKFKESIGQIQEMLDDLNAGDQKLLGYSFSQPRYHYRPKRSHVEFNDIMGKSAPSFSPAHLVNSDSWVGKQDEDGGNRGGLMSLLSRLLSKSSGRYEQRYAIDLVESFDSLHGSAETRLCRSPKTLKPLLEEHLTRCKNYVDDVYQTIRHRLQAETSTTRRLACGTKMWPRLSTSSLLQHLTRDKVASLRGDWKCCLIEYGVAISNLQRAERLLTCLGRDMELLSELGNPGHRGWDPIHYPDWLLFEIENNILIRQVQAQIAQEMMSPSSGANSILQLNMGEGKSSVIVPIVAAALADGKKLVRVVVLKPLSSQMFQVLLRTLGGMLGRRIFHMPISRSVRVDVHKARQIRSLCEECMRTGGILLVQPEHLLSFELMGLERLLSGESELGNALIETQRWLEEKSRDILDESDEILSVRFELIYTMGTQRAIEFSPDRWAIIEHVLGLVSRFAQPVLQLFPRGLELRSVCPGSFPRIRILQPSAADKLLEMVARDVCEAGLPGVPVWNLPQRVRAVLFNFLTDLDMGESDTESLQHHVFAVDSMRRSLLLLKGLIAGGVLAFALQQKRWRVNYGLDLSRTMLAVPYRAKDNPATRAEFSHPDATIVLTCLSYYYGGLSDEQLRTAFEKLLLSDHAQEEYESWVQDAPELPFAFRQLTGINLSDPTQCSRMVFPPLRLAKGAIDFYVSRIVFPKEMKEFSHKLSSSGWDIARTKVHPTTGFSGTNDSRYILPLSIEQCDLPAQLHTNAAVLGCLLRSENSFKHAMEESGSESLDAESLLRIVVRSEPPVRVILDVGAQVLEWKNEEVVRRWLSRVPEAQAAVFFDDRNDLSVLSRDGITESLMVSPFAKQMDQCLVYLDEAHTRGTDLKLPTNYRAAVTLGPDLTKDRLVQACMRMRKLGKGQSVMFCGPMEVERKILHCSGKTRCNTIKVADVLQWSISETCIHTKKCIPLWATQGVRYQRRHIAWAKSLTGGGEGTAPETAKLLLEVEAQSLQDRYGFGGRRSEEQLLLHNVGEESLSKRKTQLKAIRAKCREFELASFNNATLREEQERELSPENEQERQVEQPLALTPYNHSVHRDVKRFVHQGILDRDSDAFQPAFELFSSTSAIECLDVGTWPAHLLVTADFARTVHAPRNQQLDSFLRPVHWVASGKNRNTVDCVVLSPYESHELLPSIRQHNTVTLHVYSPRISMSVRTLEDLSFCAIPAVPTCWPHSLSVMQLNLFAGQLYLRSYEEYVSVCRFLGLCFRPPYEQIQVSRDGFISPISRPGFDAVMERECPFTVSPVEFLRILMALRRKGQSFQKSHLGRILYGELLAREEFQG</sequence>
<dbReference type="PANTHER" id="PTHR13367:SF34">
    <property type="match status" value="1"/>
</dbReference>
<accession>A0AAE0DKQ2</accession>
<keyword evidence="6" id="KW-0788">Thiol protease</keyword>
<name>A0AAE0DKQ2_9LECA</name>
<evidence type="ECO:0000313" key="11">
    <source>
        <dbReference type="EMBL" id="KAK3173246.1"/>
    </source>
</evidence>
<protein>
    <recommendedName>
        <fullName evidence="2">ubiquitinyl hydrolase 1</fullName>
        <ecNumber evidence="2">3.4.19.12</ecNumber>
    </recommendedName>
</protein>
<evidence type="ECO:0000256" key="2">
    <source>
        <dbReference type="ARBA" id="ARBA00012759"/>
    </source>
</evidence>
<dbReference type="InterPro" id="IPR022105">
    <property type="entry name" value="DUF3645"/>
</dbReference>
<dbReference type="InterPro" id="IPR022099">
    <property type="entry name" value="DUF3638"/>
</dbReference>
<evidence type="ECO:0000256" key="3">
    <source>
        <dbReference type="ARBA" id="ARBA00022670"/>
    </source>
</evidence>
<dbReference type="InterPro" id="IPR046541">
    <property type="entry name" value="DUF6606"/>
</dbReference>
<keyword evidence="3" id="KW-0645">Protease</keyword>
<keyword evidence="12" id="KW-1185">Reference proteome</keyword>
<evidence type="ECO:0000259" key="8">
    <source>
        <dbReference type="Pfam" id="PF12340"/>
    </source>
</evidence>
<dbReference type="InterPro" id="IPR027417">
    <property type="entry name" value="P-loop_NTPase"/>
</dbReference>
<comment type="catalytic activity">
    <reaction evidence="1">
        <text>Thiol-dependent hydrolysis of ester, thioester, amide, peptide and isopeptide bonds formed by the C-terminal Gly of ubiquitin (a 76-residue protein attached to proteins as an intracellular targeting signal).</text>
        <dbReference type="EC" id="3.4.19.12"/>
    </reaction>
</comment>
<reference evidence="11" key="1">
    <citation type="submission" date="2022-11" db="EMBL/GenBank/DDBJ databases">
        <title>Chromosomal genome sequence assembly and mating type (MAT) locus characterization of the leprose asexual lichenized fungus Lepraria neglecta (Nyl.) Erichsen.</title>
        <authorList>
            <person name="Allen J.L."/>
            <person name="Pfeffer B."/>
        </authorList>
    </citation>
    <scope>NUCLEOTIDE SEQUENCE</scope>
    <source>
        <strain evidence="11">Allen 5258</strain>
    </source>
</reference>
<dbReference type="Pfam" id="PF12340">
    <property type="entry name" value="DUF3638"/>
    <property type="match status" value="1"/>
</dbReference>
<evidence type="ECO:0000259" key="10">
    <source>
        <dbReference type="Pfam" id="PF20255"/>
    </source>
</evidence>
<keyword evidence="5" id="KW-0378">Hydrolase</keyword>
<dbReference type="Pfam" id="PF12359">
    <property type="entry name" value="DUF3645"/>
    <property type="match status" value="1"/>
</dbReference>
<evidence type="ECO:0000259" key="9">
    <source>
        <dbReference type="Pfam" id="PF12359"/>
    </source>
</evidence>
<dbReference type="InterPro" id="IPR051346">
    <property type="entry name" value="OTU_Deubiquitinase"/>
</dbReference>
<dbReference type="PANTHER" id="PTHR13367">
    <property type="entry name" value="UBIQUITIN THIOESTERASE"/>
    <property type="match status" value="1"/>
</dbReference>
<dbReference type="SUPFAM" id="SSF52540">
    <property type="entry name" value="P-loop containing nucleoside triphosphate hydrolases"/>
    <property type="match status" value="1"/>
</dbReference>
<keyword evidence="4" id="KW-0833">Ubl conjugation pathway</keyword>
<evidence type="ECO:0000256" key="6">
    <source>
        <dbReference type="ARBA" id="ARBA00022807"/>
    </source>
</evidence>
<feature type="coiled-coil region" evidence="7">
    <location>
        <begin position="560"/>
        <end position="587"/>
    </location>
</feature>
<evidence type="ECO:0000256" key="1">
    <source>
        <dbReference type="ARBA" id="ARBA00000707"/>
    </source>
</evidence>